<protein>
    <submittedName>
        <fullName evidence="7">Aminotransferase</fullName>
    </submittedName>
</protein>
<evidence type="ECO:0000256" key="1">
    <source>
        <dbReference type="ARBA" id="ARBA00005384"/>
    </source>
</evidence>
<dbReference type="InterPro" id="IPR015421">
    <property type="entry name" value="PyrdxlP-dep_Trfase_major"/>
</dbReference>
<dbReference type="PROSITE" id="PS50949">
    <property type="entry name" value="HTH_GNTR"/>
    <property type="match status" value="1"/>
</dbReference>
<dbReference type="PANTHER" id="PTHR46577:SF1">
    <property type="entry name" value="HTH-TYPE TRANSCRIPTIONAL REGULATORY PROTEIN GABR"/>
    <property type="match status" value="1"/>
</dbReference>
<dbReference type="PANTHER" id="PTHR46577">
    <property type="entry name" value="HTH-TYPE TRANSCRIPTIONAL REGULATORY PROTEIN GABR"/>
    <property type="match status" value="1"/>
</dbReference>
<dbReference type="GO" id="GO:0008483">
    <property type="term" value="F:transaminase activity"/>
    <property type="evidence" value="ECO:0007669"/>
    <property type="project" value="UniProtKB-KW"/>
</dbReference>
<comment type="similarity">
    <text evidence="1">In the C-terminal section; belongs to the class-I pyridoxal-phosphate-dependent aminotransferase family.</text>
</comment>
<keyword evidence="4" id="KW-0238">DNA-binding</keyword>
<dbReference type="GO" id="GO:0003700">
    <property type="term" value="F:DNA-binding transcription factor activity"/>
    <property type="evidence" value="ECO:0007669"/>
    <property type="project" value="InterPro"/>
</dbReference>
<evidence type="ECO:0000256" key="2">
    <source>
        <dbReference type="ARBA" id="ARBA00022898"/>
    </source>
</evidence>
<dbReference type="InterPro" id="IPR036390">
    <property type="entry name" value="WH_DNA-bd_sf"/>
</dbReference>
<dbReference type="OrthoDB" id="9808770at2"/>
<dbReference type="SMART" id="SM00345">
    <property type="entry name" value="HTH_GNTR"/>
    <property type="match status" value="1"/>
</dbReference>
<dbReference type="GeneID" id="97244150"/>
<reference evidence="7 8" key="1">
    <citation type="submission" date="2015-12" db="EMBL/GenBank/DDBJ databases">
        <title>Genome sequence of Tistrella mobilis MCCC 1A02139.</title>
        <authorList>
            <person name="Lu L."/>
            <person name="Lai Q."/>
            <person name="Shao Z."/>
            <person name="Qian P."/>
        </authorList>
    </citation>
    <scope>NUCLEOTIDE SEQUENCE [LARGE SCALE GENOMIC DNA]</scope>
    <source>
        <strain evidence="7 8">MCCC 1A02139</strain>
    </source>
</reference>
<dbReference type="PRINTS" id="PR00035">
    <property type="entry name" value="HTHGNTR"/>
</dbReference>
<dbReference type="Gene3D" id="1.10.10.10">
    <property type="entry name" value="Winged helix-like DNA-binding domain superfamily/Winged helix DNA-binding domain"/>
    <property type="match status" value="1"/>
</dbReference>
<dbReference type="Gene3D" id="3.40.640.10">
    <property type="entry name" value="Type I PLP-dependent aspartate aminotransferase-like (Major domain)"/>
    <property type="match status" value="1"/>
</dbReference>
<dbReference type="InterPro" id="IPR004839">
    <property type="entry name" value="Aminotransferase_I/II_large"/>
</dbReference>
<evidence type="ECO:0000313" key="8">
    <source>
        <dbReference type="Proteomes" id="UP000075787"/>
    </source>
</evidence>
<dbReference type="InterPro" id="IPR015424">
    <property type="entry name" value="PyrdxlP-dep_Trfase"/>
</dbReference>
<keyword evidence="2" id="KW-0663">Pyridoxal phosphate</keyword>
<keyword evidence="7" id="KW-0808">Transferase</keyword>
<dbReference type="Proteomes" id="UP000075787">
    <property type="component" value="Unassembled WGS sequence"/>
</dbReference>
<keyword evidence="3" id="KW-0805">Transcription regulation</keyword>
<dbReference type="InterPro" id="IPR036388">
    <property type="entry name" value="WH-like_DNA-bd_sf"/>
</dbReference>
<evidence type="ECO:0000256" key="4">
    <source>
        <dbReference type="ARBA" id="ARBA00023125"/>
    </source>
</evidence>
<organism evidence="7 8">
    <name type="scientific">Tistrella mobilis</name>
    <dbReference type="NCBI Taxonomy" id="171437"/>
    <lineage>
        <taxon>Bacteria</taxon>
        <taxon>Pseudomonadati</taxon>
        <taxon>Pseudomonadota</taxon>
        <taxon>Alphaproteobacteria</taxon>
        <taxon>Geminicoccales</taxon>
        <taxon>Geminicoccaceae</taxon>
        <taxon>Tistrella</taxon>
    </lineage>
</organism>
<dbReference type="Pfam" id="PF00392">
    <property type="entry name" value="GntR"/>
    <property type="match status" value="1"/>
</dbReference>
<dbReference type="CDD" id="cd00609">
    <property type="entry name" value="AAT_like"/>
    <property type="match status" value="1"/>
</dbReference>
<dbReference type="CDD" id="cd07377">
    <property type="entry name" value="WHTH_GntR"/>
    <property type="match status" value="1"/>
</dbReference>
<dbReference type="SUPFAM" id="SSF46785">
    <property type="entry name" value="Winged helix' DNA-binding domain"/>
    <property type="match status" value="1"/>
</dbReference>
<dbReference type="Pfam" id="PF00155">
    <property type="entry name" value="Aminotran_1_2"/>
    <property type="match status" value="1"/>
</dbReference>
<dbReference type="EMBL" id="LPZR01000022">
    <property type="protein sequence ID" value="KYO57465.1"/>
    <property type="molecule type" value="Genomic_DNA"/>
</dbReference>
<dbReference type="GO" id="GO:0003677">
    <property type="term" value="F:DNA binding"/>
    <property type="evidence" value="ECO:0007669"/>
    <property type="project" value="UniProtKB-KW"/>
</dbReference>
<dbReference type="RefSeq" id="WP_062761510.1">
    <property type="nucleotide sequence ID" value="NZ_CP121045.1"/>
</dbReference>
<sequence>MAAIPAWLALDRAAGDLEGQIYRSLRDRILDGRLTAPQSLPPSRALAAALGVARSTVVNAYDRLKAEGYLEGRAGSATRVAAVVPRPAAPAAATAIAPLPGAGAPRRRFSPGVPDLGSFPYADWAACLRAAARSVRATDLGYAGTAGLPELRALIVDHVAAVRGVSATPERVLILPSTRAAVDLLARVLLPPGGTVWMEEPGYASARAVFQAAGARLVPVACDAQGIDVAAAAGAPPPGLIYTTPSHQYPTGVTMTLPRRLALLDLARISGAVVVEDDYDSEFHYAGHPIAALQGIDRAGVVVYLGTFSKTLAPGLRVAYLIAPPALLPPLAEAHRRGGAAVSGHVQAALARFMRDGRLRAHLRRMIPAYAERRAAVTAALEARLGHLLVTGPAAEGGLQLASWFRDPATDDAAAARRLAAEGYGPEPMSGFHLGPPRPGLLFGIADVDPARIDAAMTRIAAILDGR</sequence>
<accession>A0A162LX52</accession>
<name>A0A162LX52_9PROT</name>
<dbReference type="GO" id="GO:0030170">
    <property type="term" value="F:pyridoxal phosphate binding"/>
    <property type="evidence" value="ECO:0007669"/>
    <property type="project" value="InterPro"/>
</dbReference>
<keyword evidence="5" id="KW-0804">Transcription</keyword>
<evidence type="ECO:0000313" key="7">
    <source>
        <dbReference type="EMBL" id="KYO57465.1"/>
    </source>
</evidence>
<dbReference type="InterPro" id="IPR000524">
    <property type="entry name" value="Tscrpt_reg_HTH_GntR"/>
</dbReference>
<dbReference type="SUPFAM" id="SSF53383">
    <property type="entry name" value="PLP-dependent transferases"/>
    <property type="match status" value="1"/>
</dbReference>
<gene>
    <name evidence="7" type="ORF">AUP44_20145</name>
</gene>
<comment type="caution">
    <text evidence="7">The sequence shown here is derived from an EMBL/GenBank/DDBJ whole genome shotgun (WGS) entry which is preliminary data.</text>
</comment>
<dbReference type="AlphaFoldDB" id="A0A162LX52"/>
<evidence type="ECO:0000259" key="6">
    <source>
        <dbReference type="PROSITE" id="PS50949"/>
    </source>
</evidence>
<feature type="domain" description="HTH gntR-type" evidence="6">
    <location>
        <begin position="15"/>
        <end position="83"/>
    </location>
</feature>
<keyword evidence="7" id="KW-0032">Aminotransferase</keyword>
<evidence type="ECO:0000256" key="3">
    <source>
        <dbReference type="ARBA" id="ARBA00023015"/>
    </source>
</evidence>
<evidence type="ECO:0000256" key="5">
    <source>
        <dbReference type="ARBA" id="ARBA00023163"/>
    </source>
</evidence>
<proteinExistence type="inferred from homology"/>
<dbReference type="InterPro" id="IPR051446">
    <property type="entry name" value="HTH_trans_reg/aminotransferase"/>
</dbReference>